<proteinExistence type="predicted"/>
<reference evidence="1 2" key="1">
    <citation type="submission" date="2024-02" db="EMBL/GenBank/DDBJ databases">
        <title>Discinaceae phylogenomics.</title>
        <authorList>
            <person name="Dirks A.C."/>
            <person name="James T.Y."/>
        </authorList>
    </citation>
    <scope>NUCLEOTIDE SEQUENCE [LARGE SCALE GENOMIC DNA]</scope>
    <source>
        <strain evidence="1 2">ACD0624</strain>
    </source>
</reference>
<dbReference type="Proteomes" id="UP001447188">
    <property type="component" value="Unassembled WGS sequence"/>
</dbReference>
<comment type="caution">
    <text evidence="1">The sequence shown here is derived from an EMBL/GenBank/DDBJ whole genome shotgun (WGS) entry which is preliminary data.</text>
</comment>
<keyword evidence="2" id="KW-1185">Reference proteome</keyword>
<accession>A0ABR3G2L3</accession>
<protein>
    <submittedName>
        <fullName evidence="1">Uncharacterized protein</fullName>
    </submittedName>
</protein>
<dbReference type="EMBL" id="JBBBZM010001010">
    <property type="protein sequence ID" value="KAL0630186.1"/>
    <property type="molecule type" value="Genomic_DNA"/>
</dbReference>
<sequence>VMNGDCPKSRELWVMGNHPKLNRSKNAQEHSFHPPMLWNTFRDGLVLSMAIPVTEAIEAAHRTGVITAVTKFY</sequence>
<gene>
    <name evidence="1" type="ORF">Q9L58_010969</name>
</gene>
<name>A0ABR3G2L3_9PEZI</name>
<organism evidence="1 2">
    <name type="scientific">Discina gigas</name>
    <dbReference type="NCBI Taxonomy" id="1032678"/>
    <lineage>
        <taxon>Eukaryota</taxon>
        <taxon>Fungi</taxon>
        <taxon>Dikarya</taxon>
        <taxon>Ascomycota</taxon>
        <taxon>Pezizomycotina</taxon>
        <taxon>Pezizomycetes</taxon>
        <taxon>Pezizales</taxon>
        <taxon>Discinaceae</taxon>
        <taxon>Discina</taxon>
    </lineage>
</organism>
<evidence type="ECO:0000313" key="1">
    <source>
        <dbReference type="EMBL" id="KAL0630186.1"/>
    </source>
</evidence>
<feature type="non-terminal residue" evidence="1">
    <location>
        <position position="1"/>
    </location>
</feature>
<evidence type="ECO:0000313" key="2">
    <source>
        <dbReference type="Proteomes" id="UP001447188"/>
    </source>
</evidence>